<feature type="transmembrane region" description="Helical" evidence="5">
    <location>
        <begin position="196"/>
        <end position="218"/>
    </location>
</feature>
<feature type="transmembrane region" description="Helical" evidence="5">
    <location>
        <begin position="50"/>
        <end position="72"/>
    </location>
</feature>
<dbReference type="PANTHER" id="PTHR11814">
    <property type="entry name" value="SULFATE TRANSPORTER"/>
    <property type="match status" value="1"/>
</dbReference>
<dbReference type="Pfam" id="PF01740">
    <property type="entry name" value="STAS"/>
    <property type="match status" value="1"/>
</dbReference>
<feature type="transmembrane region" description="Helical" evidence="5">
    <location>
        <begin position="380"/>
        <end position="409"/>
    </location>
</feature>
<feature type="transmembrane region" description="Helical" evidence="5">
    <location>
        <begin position="284"/>
        <end position="306"/>
    </location>
</feature>
<dbReference type="Pfam" id="PF00916">
    <property type="entry name" value="Sulfate_transp"/>
    <property type="match status" value="1"/>
</dbReference>
<dbReference type="GeneID" id="64196800"/>
<evidence type="ECO:0000313" key="7">
    <source>
        <dbReference type="EMBL" id="MDB7082889.1"/>
    </source>
</evidence>
<feature type="transmembrane region" description="Helical" evidence="5">
    <location>
        <begin position="122"/>
        <end position="148"/>
    </location>
</feature>
<keyword evidence="3 5" id="KW-1133">Transmembrane helix</keyword>
<keyword evidence="2 5" id="KW-0812">Transmembrane</keyword>
<evidence type="ECO:0000256" key="1">
    <source>
        <dbReference type="ARBA" id="ARBA00004141"/>
    </source>
</evidence>
<dbReference type="SUPFAM" id="SSF52091">
    <property type="entry name" value="SpoIIaa-like"/>
    <property type="match status" value="1"/>
</dbReference>
<dbReference type="AlphaFoldDB" id="A0A3E3AHA0"/>
<dbReference type="EMBL" id="JAQLKE010000004">
    <property type="protein sequence ID" value="MDB7082889.1"/>
    <property type="molecule type" value="Genomic_DNA"/>
</dbReference>
<feature type="transmembrane region" description="Helical" evidence="5">
    <location>
        <begin position="169"/>
        <end position="190"/>
    </location>
</feature>
<feature type="transmembrane region" description="Helical" evidence="5">
    <location>
        <begin position="318"/>
        <end position="337"/>
    </location>
</feature>
<comment type="caution">
    <text evidence="8">The sequence shown here is derived from an EMBL/GenBank/DDBJ whole genome shotgun (WGS) entry which is preliminary data.</text>
</comment>
<feature type="transmembrane region" description="Helical" evidence="5">
    <location>
        <begin position="84"/>
        <end position="110"/>
    </location>
</feature>
<dbReference type="GO" id="GO:0055085">
    <property type="term" value="P:transmembrane transport"/>
    <property type="evidence" value="ECO:0007669"/>
    <property type="project" value="InterPro"/>
</dbReference>
<feature type="transmembrane region" description="Helical" evidence="5">
    <location>
        <begin position="21"/>
        <end position="44"/>
    </location>
</feature>
<dbReference type="EMBL" id="QUSL01000001">
    <property type="protein sequence ID" value="RGD87301.1"/>
    <property type="molecule type" value="Genomic_DNA"/>
</dbReference>
<evidence type="ECO:0000313" key="8">
    <source>
        <dbReference type="EMBL" id="RGD87301.1"/>
    </source>
</evidence>
<feature type="domain" description="STAS" evidence="6">
    <location>
        <begin position="439"/>
        <end position="538"/>
    </location>
</feature>
<dbReference type="Proteomes" id="UP001211987">
    <property type="component" value="Unassembled WGS sequence"/>
</dbReference>
<protein>
    <submittedName>
        <fullName evidence="8">SulP family inorganic anion transporter</fullName>
    </submittedName>
</protein>
<dbReference type="PROSITE" id="PS50801">
    <property type="entry name" value="STAS"/>
    <property type="match status" value="1"/>
</dbReference>
<evidence type="ECO:0000313" key="9">
    <source>
        <dbReference type="Proteomes" id="UP000261032"/>
    </source>
</evidence>
<name>A0A3E3AHA0_9FIRM</name>
<proteinExistence type="predicted"/>
<gene>
    <name evidence="8" type="ORF">DXB93_01140</name>
    <name evidence="7" type="ORF">PM738_03675</name>
</gene>
<organism evidence="8 9">
    <name type="scientific">Thomasclavelia ramosa</name>
    <dbReference type="NCBI Taxonomy" id="1547"/>
    <lineage>
        <taxon>Bacteria</taxon>
        <taxon>Bacillati</taxon>
        <taxon>Bacillota</taxon>
        <taxon>Erysipelotrichia</taxon>
        <taxon>Erysipelotrichales</taxon>
        <taxon>Coprobacillaceae</taxon>
        <taxon>Thomasclavelia</taxon>
    </lineage>
</organism>
<feature type="transmembrane region" description="Helical" evidence="5">
    <location>
        <begin position="239"/>
        <end position="264"/>
    </location>
</feature>
<reference evidence="8 9" key="1">
    <citation type="submission" date="2018-08" db="EMBL/GenBank/DDBJ databases">
        <title>A genome reference for cultivated species of the human gut microbiota.</title>
        <authorList>
            <person name="Zou Y."/>
            <person name="Xue W."/>
            <person name="Luo G."/>
        </authorList>
    </citation>
    <scope>NUCLEOTIDE SEQUENCE [LARGE SCALE GENOMIC DNA]</scope>
    <source>
        <strain evidence="8 9">OM06-4</strain>
    </source>
</reference>
<evidence type="ECO:0000256" key="5">
    <source>
        <dbReference type="SAM" id="Phobius"/>
    </source>
</evidence>
<dbReference type="RefSeq" id="WP_003538703.1">
    <property type="nucleotide sequence ID" value="NZ_AP031443.1"/>
</dbReference>
<dbReference type="CDD" id="cd07042">
    <property type="entry name" value="STAS_SulP_like_sulfate_transporter"/>
    <property type="match status" value="1"/>
</dbReference>
<evidence type="ECO:0000256" key="3">
    <source>
        <dbReference type="ARBA" id="ARBA00022989"/>
    </source>
</evidence>
<evidence type="ECO:0000256" key="2">
    <source>
        <dbReference type="ARBA" id="ARBA00022692"/>
    </source>
</evidence>
<evidence type="ECO:0000256" key="4">
    <source>
        <dbReference type="ARBA" id="ARBA00023136"/>
    </source>
</evidence>
<dbReference type="GO" id="GO:0016020">
    <property type="term" value="C:membrane"/>
    <property type="evidence" value="ECO:0007669"/>
    <property type="project" value="UniProtKB-SubCell"/>
</dbReference>
<dbReference type="Proteomes" id="UP000261032">
    <property type="component" value="Unassembled WGS sequence"/>
</dbReference>
<dbReference type="InterPro" id="IPR011547">
    <property type="entry name" value="SLC26A/SulP_dom"/>
</dbReference>
<reference evidence="7" key="2">
    <citation type="submission" date="2023-01" db="EMBL/GenBank/DDBJ databases">
        <title>Human gut microbiome strain richness.</title>
        <authorList>
            <person name="Chen-Liaw A."/>
        </authorList>
    </citation>
    <scope>NUCLEOTIDE SEQUENCE</scope>
    <source>
        <strain evidence="7">1001217st2_G6_1001217B_191108</strain>
    </source>
</reference>
<dbReference type="Gene3D" id="3.30.750.24">
    <property type="entry name" value="STAS domain"/>
    <property type="match status" value="1"/>
</dbReference>
<dbReference type="InterPro" id="IPR036513">
    <property type="entry name" value="STAS_dom_sf"/>
</dbReference>
<accession>A0A3E3AHA0</accession>
<comment type="subcellular location">
    <subcellularLocation>
        <location evidence="1">Membrane</location>
        <topology evidence="1">Multi-pass membrane protein</topology>
    </subcellularLocation>
</comment>
<dbReference type="InterPro" id="IPR002645">
    <property type="entry name" value="STAS_dom"/>
</dbReference>
<evidence type="ECO:0000259" key="6">
    <source>
        <dbReference type="PROSITE" id="PS50801"/>
    </source>
</evidence>
<dbReference type="InterPro" id="IPR001902">
    <property type="entry name" value="SLC26A/SulP_fam"/>
</dbReference>
<sequence>MFKDYVLSLKKEFAGYNGQKLVMDILAGLTVAAVALPLALAFGVSSGADAGAGLITAIIAGLLIGGLSGASYQISGPTGAMSAILIGLSTTYGLQGVFVASFISGVMLLIASLFKFGKIVSFIPASVITGFTSGIAIIIATGQIDNFFGVTSKGSNPIEKILSYRMLGFNVNLEALFFGILVIAIIILWPKKWGNIFPASLAGIIIALIINLVFKFNVAEVGSIPSTLLPKARLSLNSLNLTAITNLIIPAFSIAMLGMIESLLCGASAGKMKNEKLNADQELFAQGIGNMVIPFFGGVPATAAIARTSVAIKAGGQTRLVSIFHAAALLISMFVLGPFMSRIPLSALAGVLIMTAWKMNEWHEIKQFFSKRIKTSMTQFLVTMLATVVFDLTVAIVIGVFISMILFVINNSDLDIETSDIEPQRLDKELNYDHQRTKVIYMAGPLFFGNQEQIITKVNEILNECNNIIFSMRGVPSIDDSGIREFIDVVELCRQNNINVLFAGVQKNVMKQFKRHHFVELAQPNNFCWDVIKALDKIEQKG</sequence>
<keyword evidence="4 5" id="KW-0472">Membrane</keyword>